<feature type="domain" description="N-acetyltransferase" evidence="1">
    <location>
        <begin position="19"/>
        <end position="179"/>
    </location>
</feature>
<dbReference type="GO" id="GO:0016747">
    <property type="term" value="F:acyltransferase activity, transferring groups other than amino-acyl groups"/>
    <property type="evidence" value="ECO:0007669"/>
    <property type="project" value="InterPro"/>
</dbReference>
<dbReference type="PANTHER" id="PTHR43792">
    <property type="entry name" value="GNAT FAMILY, PUTATIVE (AFU_ORTHOLOGUE AFUA_3G00765)-RELATED-RELATED"/>
    <property type="match status" value="1"/>
</dbReference>
<evidence type="ECO:0000313" key="2">
    <source>
        <dbReference type="EMBL" id="GAG23979.1"/>
    </source>
</evidence>
<name>X0VZR4_9ZZZZ</name>
<reference evidence="2" key="1">
    <citation type="journal article" date="2014" name="Front. Microbiol.">
        <title>High frequency of phylogenetically diverse reductive dehalogenase-homologous genes in deep subseafloor sedimentary metagenomes.</title>
        <authorList>
            <person name="Kawai M."/>
            <person name="Futagami T."/>
            <person name="Toyoda A."/>
            <person name="Takaki Y."/>
            <person name="Nishi S."/>
            <person name="Hori S."/>
            <person name="Arai W."/>
            <person name="Tsubouchi T."/>
            <person name="Morono Y."/>
            <person name="Uchiyama I."/>
            <person name="Ito T."/>
            <person name="Fujiyama A."/>
            <person name="Inagaki F."/>
            <person name="Takami H."/>
        </authorList>
    </citation>
    <scope>NUCLEOTIDE SEQUENCE</scope>
    <source>
        <strain evidence="2">Expedition CK06-06</strain>
    </source>
</reference>
<gene>
    <name evidence="2" type="ORF">S01H1_58990</name>
</gene>
<proteinExistence type="predicted"/>
<organism evidence="2">
    <name type="scientific">marine sediment metagenome</name>
    <dbReference type="NCBI Taxonomy" id="412755"/>
    <lineage>
        <taxon>unclassified sequences</taxon>
        <taxon>metagenomes</taxon>
        <taxon>ecological metagenomes</taxon>
    </lineage>
</organism>
<dbReference type="AlphaFoldDB" id="X0VZR4"/>
<dbReference type="InterPro" id="IPR051531">
    <property type="entry name" value="N-acetyltransferase"/>
</dbReference>
<dbReference type="InterPro" id="IPR016181">
    <property type="entry name" value="Acyl_CoA_acyltransferase"/>
</dbReference>
<comment type="caution">
    <text evidence="2">The sequence shown here is derived from an EMBL/GenBank/DDBJ whole genome shotgun (WGS) entry which is preliminary data.</text>
</comment>
<dbReference type="InterPro" id="IPR000182">
    <property type="entry name" value="GNAT_dom"/>
</dbReference>
<dbReference type="SUPFAM" id="SSF55729">
    <property type="entry name" value="Acyl-CoA N-acyltransferases (Nat)"/>
    <property type="match status" value="1"/>
</dbReference>
<dbReference type="EMBL" id="BARS01038558">
    <property type="protein sequence ID" value="GAG23979.1"/>
    <property type="molecule type" value="Genomic_DNA"/>
</dbReference>
<dbReference type="PANTHER" id="PTHR43792:SF1">
    <property type="entry name" value="N-ACETYLTRANSFERASE DOMAIN-CONTAINING PROTEIN"/>
    <property type="match status" value="1"/>
</dbReference>
<accession>X0VZR4</accession>
<dbReference type="Gene3D" id="3.40.630.30">
    <property type="match status" value="1"/>
</dbReference>
<sequence length="186" mass="20125">MGNVESESGQLFRIETEALVLRPFELGDAATAYALSNEPASRQWLPSQVFADEVEARGVLKFLIDQYAAPADPRHGPYVLAVDHRSDGTLIGHVGLSPCEGDVEVGFAVAEAYQRQGLAVEAVIAACRWAFGRFGLPRILAIAAQSNQGSRKVLARAGFEHEVDRVMCFQATEQAVSVYYLSGPEA</sequence>
<dbReference type="CDD" id="cd04301">
    <property type="entry name" value="NAT_SF"/>
    <property type="match status" value="1"/>
</dbReference>
<evidence type="ECO:0000259" key="1">
    <source>
        <dbReference type="PROSITE" id="PS51186"/>
    </source>
</evidence>
<dbReference type="PROSITE" id="PS51186">
    <property type="entry name" value="GNAT"/>
    <property type="match status" value="1"/>
</dbReference>
<dbReference type="Pfam" id="PF13302">
    <property type="entry name" value="Acetyltransf_3"/>
    <property type="match status" value="1"/>
</dbReference>
<protein>
    <recommendedName>
        <fullName evidence="1">N-acetyltransferase domain-containing protein</fullName>
    </recommendedName>
</protein>